<dbReference type="EMBL" id="CP072748">
    <property type="protein sequence ID" value="QTX10102.1"/>
    <property type="molecule type" value="Genomic_DNA"/>
</dbReference>
<dbReference type="SUPFAM" id="SSF48452">
    <property type="entry name" value="TPR-like"/>
    <property type="match status" value="1"/>
</dbReference>
<organism evidence="9">
    <name type="scientific">Thiothrix fructosivorans</name>
    <dbReference type="NCBI Taxonomy" id="111770"/>
    <lineage>
        <taxon>Bacteria</taxon>
        <taxon>Pseudomonadati</taxon>
        <taxon>Pseudomonadota</taxon>
        <taxon>Gammaproteobacteria</taxon>
        <taxon>Thiotrichales</taxon>
        <taxon>Thiotrichaceae</taxon>
        <taxon>Thiothrix</taxon>
    </lineage>
</organism>
<dbReference type="PANTHER" id="PTHR47870:SF4">
    <property type="entry name" value="CYTOCHROME C-TYPE BIOGENESIS PROTEIN CYCH"/>
    <property type="match status" value="1"/>
</dbReference>
<dbReference type="Pfam" id="PF23914">
    <property type="entry name" value="TPR_CcmH_CycH"/>
    <property type="match status" value="1"/>
</dbReference>
<sequence length="284" mass="31166">MTFWMIVFLLVVLTVAGLLIPLLRQSKVQAEVERNAQNIQIAREQLADLERMNVAGELDAAEYHSAKQELERTLLDDVQTGESRVPARQHLSPLWTAMVIGLFVPVAAFGLYGWLGTPEALQVVAQEQGLPADHPPMDAGQQQAPDIGKMVEGLRKKLDANPNNPEGWNMLGRSYMNMERFTDAANAYRKLNELQPDNVDVMLLFADALAMGNDGKVTGEAETLALKALAKAPKNVTALWLAGLGAAEKGDKTNALQHWNTLLPLLADSPAEQSEVKKLIQQLQ</sequence>
<dbReference type="PROSITE" id="PS50005">
    <property type="entry name" value="TPR"/>
    <property type="match status" value="1"/>
</dbReference>
<evidence type="ECO:0000256" key="2">
    <source>
        <dbReference type="ARBA" id="ARBA00022737"/>
    </source>
</evidence>
<dbReference type="SMART" id="SM00028">
    <property type="entry name" value="TPR"/>
    <property type="match status" value="1"/>
</dbReference>
<feature type="transmembrane region" description="Helical" evidence="6">
    <location>
        <begin position="6"/>
        <end position="24"/>
    </location>
</feature>
<dbReference type="InterPro" id="IPR017560">
    <property type="entry name" value="Cyt_c_biogenesis_CcmI"/>
</dbReference>
<evidence type="ECO:0000256" key="3">
    <source>
        <dbReference type="ARBA" id="ARBA00022748"/>
    </source>
</evidence>
<dbReference type="InterPro" id="IPR056413">
    <property type="entry name" value="TPR_CcmH_CycH"/>
</dbReference>
<proteinExistence type="predicted"/>
<keyword evidence="4 5" id="KW-0802">TPR repeat</keyword>
<evidence type="ECO:0000313" key="9">
    <source>
        <dbReference type="EMBL" id="QTX10102.1"/>
    </source>
</evidence>
<reference evidence="9" key="2">
    <citation type="submission" date="2021-04" db="EMBL/GenBank/DDBJ databases">
        <title>Complete Genome and methylome analysis of Thiothrix fructosivorans ATCC 49748.</title>
        <authorList>
            <person name="Fomenkov A."/>
            <person name="Sun L."/>
            <person name="Vincze T."/>
            <person name="Grabovich M.Y."/>
            <person name="Roberts R.J."/>
        </authorList>
    </citation>
    <scope>NUCLEOTIDE SEQUENCE</scope>
    <source>
        <strain evidence="9">ATCC 49748</strain>
    </source>
</reference>
<evidence type="ECO:0000313" key="10">
    <source>
        <dbReference type="Proteomes" id="UP000664466"/>
    </source>
</evidence>
<dbReference type="Proteomes" id="UP000664466">
    <property type="component" value="Unassembled WGS sequence"/>
</dbReference>
<dbReference type="InterPro" id="IPR011990">
    <property type="entry name" value="TPR-like_helical_dom_sf"/>
</dbReference>
<feature type="repeat" description="TPR" evidence="5">
    <location>
        <begin position="165"/>
        <end position="198"/>
    </location>
</feature>
<evidence type="ECO:0000256" key="5">
    <source>
        <dbReference type="PROSITE-ProRule" id="PRU00339"/>
    </source>
</evidence>
<dbReference type="InterPro" id="IPR019734">
    <property type="entry name" value="TPR_rpt"/>
</dbReference>
<accession>A0A8B0SME4</accession>
<dbReference type="AlphaFoldDB" id="A0A8B0SME4"/>
<dbReference type="GO" id="GO:0017004">
    <property type="term" value="P:cytochrome complex assembly"/>
    <property type="evidence" value="ECO:0007669"/>
    <property type="project" value="UniProtKB-KW"/>
</dbReference>
<protein>
    <submittedName>
        <fullName evidence="9">C-type cytochrome biogenesis protein CcmI</fullName>
    </submittedName>
</protein>
<dbReference type="GO" id="GO:0005886">
    <property type="term" value="C:plasma membrane"/>
    <property type="evidence" value="ECO:0007669"/>
    <property type="project" value="TreeGrafter"/>
</dbReference>
<feature type="domain" description="Cytochrome c-type biogenesis protein H TPR" evidence="7">
    <location>
        <begin position="143"/>
        <end position="269"/>
    </location>
</feature>
<feature type="transmembrane region" description="Helical" evidence="6">
    <location>
        <begin position="94"/>
        <end position="115"/>
    </location>
</feature>
<dbReference type="PANTHER" id="PTHR47870">
    <property type="entry name" value="CYTOCHROME C-TYPE BIOGENESIS PROTEIN CCMH"/>
    <property type="match status" value="1"/>
</dbReference>
<keyword evidence="10" id="KW-1185">Reference proteome</keyword>
<gene>
    <name evidence="9" type="primary">ccmI</name>
    <name evidence="9" type="ORF">J1836_016110</name>
    <name evidence="8" type="ORF">J1836_20725</name>
</gene>
<evidence type="ECO:0000256" key="1">
    <source>
        <dbReference type="ARBA" id="ARBA00004196"/>
    </source>
</evidence>
<dbReference type="EMBL" id="JAFMPM010000008">
    <property type="protein sequence ID" value="MBO0615325.1"/>
    <property type="molecule type" value="Genomic_DNA"/>
</dbReference>
<dbReference type="GO" id="GO:0030313">
    <property type="term" value="C:cell envelope"/>
    <property type="evidence" value="ECO:0007669"/>
    <property type="project" value="UniProtKB-SubCell"/>
</dbReference>
<keyword evidence="6" id="KW-0472">Membrane</keyword>
<evidence type="ECO:0000256" key="4">
    <source>
        <dbReference type="ARBA" id="ARBA00022803"/>
    </source>
</evidence>
<keyword evidence="6" id="KW-1133">Transmembrane helix</keyword>
<dbReference type="RefSeq" id="WP_207253036.1">
    <property type="nucleotide sequence ID" value="NZ_JAFMPM010000008.1"/>
</dbReference>
<dbReference type="NCBIfam" id="TIGR03142">
    <property type="entry name" value="cytochro_ccmI"/>
    <property type="match status" value="1"/>
</dbReference>
<comment type="subcellular location">
    <subcellularLocation>
        <location evidence="1">Cell envelope</location>
    </subcellularLocation>
</comment>
<keyword evidence="2" id="KW-0677">Repeat</keyword>
<evidence type="ECO:0000256" key="6">
    <source>
        <dbReference type="SAM" id="Phobius"/>
    </source>
</evidence>
<evidence type="ECO:0000313" key="8">
    <source>
        <dbReference type="EMBL" id="MBO0615325.1"/>
    </source>
</evidence>
<dbReference type="InterPro" id="IPR051263">
    <property type="entry name" value="C-type_cytochrome_biogenesis"/>
</dbReference>
<keyword evidence="6" id="KW-0812">Transmembrane</keyword>
<dbReference type="Gene3D" id="1.25.40.10">
    <property type="entry name" value="Tetratricopeptide repeat domain"/>
    <property type="match status" value="1"/>
</dbReference>
<reference evidence="8 10" key="1">
    <citation type="submission" date="2021-03" db="EMBL/GenBank/DDBJ databases">
        <title>Draft genome and methylome analysis of Thiotrix fructosivoruns ATCC 49748.</title>
        <authorList>
            <person name="Fomenkov A."/>
            <person name="Grabovich M.Y."/>
            <person name="Roberts R.J."/>
        </authorList>
    </citation>
    <scope>NUCLEOTIDE SEQUENCE [LARGE SCALE GENOMIC DNA]</scope>
    <source>
        <strain evidence="8 10">ATCC 49748</strain>
    </source>
</reference>
<evidence type="ECO:0000259" key="7">
    <source>
        <dbReference type="Pfam" id="PF23914"/>
    </source>
</evidence>
<keyword evidence="3" id="KW-0201">Cytochrome c-type biogenesis</keyword>
<name>A0A8B0SME4_9GAMM</name>